<sequence length="88" mass="9890">MGEENQNTSDEAFIERFVRLSVSIVVMVPLTVVVGYGGWLLLSITATLGLYDPETETGELLRKRLAEWPDRNREVMRTDGVAELPLKP</sequence>
<name>A0ABD5X1W7_9EURY</name>
<gene>
    <name evidence="2" type="ORF">ACFQJ7_03860</name>
</gene>
<comment type="caution">
    <text evidence="2">The sequence shown here is derived from an EMBL/GenBank/DDBJ whole genome shotgun (WGS) entry which is preliminary data.</text>
</comment>
<dbReference type="EMBL" id="JBHSZQ010000004">
    <property type="protein sequence ID" value="MFC7125175.1"/>
    <property type="molecule type" value="Genomic_DNA"/>
</dbReference>
<evidence type="ECO:0000313" key="3">
    <source>
        <dbReference type="Proteomes" id="UP001596414"/>
    </source>
</evidence>
<evidence type="ECO:0000256" key="1">
    <source>
        <dbReference type="SAM" id="Phobius"/>
    </source>
</evidence>
<protein>
    <submittedName>
        <fullName evidence="2">Uncharacterized protein</fullName>
    </submittedName>
</protein>
<dbReference type="RefSeq" id="WP_267636175.1">
    <property type="nucleotide sequence ID" value="NZ_JAODIY010000004.1"/>
</dbReference>
<evidence type="ECO:0000313" key="2">
    <source>
        <dbReference type="EMBL" id="MFC7125175.1"/>
    </source>
</evidence>
<organism evidence="2 3">
    <name type="scientific">Halovenus rubra</name>
    <dbReference type="NCBI Taxonomy" id="869890"/>
    <lineage>
        <taxon>Archaea</taxon>
        <taxon>Methanobacteriati</taxon>
        <taxon>Methanobacteriota</taxon>
        <taxon>Stenosarchaea group</taxon>
        <taxon>Halobacteria</taxon>
        <taxon>Halobacteriales</taxon>
        <taxon>Haloarculaceae</taxon>
        <taxon>Halovenus</taxon>
    </lineage>
</organism>
<proteinExistence type="predicted"/>
<dbReference type="AlphaFoldDB" id="A0ABD5X1W7"/>
<keyword evidence="1" id="KW-0472">Membrane</keyword>
<keyword evidence="1" id="KW-0812">Transmembrane</keyword>
<reference evidence="2 3" key="1">
    <citation type="journal article" date="2014" name="Int. J. Syst. Evol. Microbiol.">
        <title>Complete genome sequence of Corynebacterium casei LMG S-19264T (=DSM 44701T), isolated from a smear-ripened cheese.</title>
        <authorList>
            <consortium name="US DOE Joint Genome Institute (JGI-PGF)"/>
            <person name="Walter F."/>
            <person name="Albersmeier A."/>
            <person name="Kalinowski J."/>
            <person name="Ruckert C."/>
        </authorList>
    </citation>
    <scope>NUCLEOTIDE SEQUENCE [LARGE SCALE GENOMIC DNA]</scope>
    <source>
        <strain evidence="2 3">CGMCC 4.7215</strain>
    </source>
</reference>
<accession>A0ABD5X1W7</accession>
<dbReference type="Proteomes" id="UP001596414">
    <property type="component" value="Unassembled WGS sequence"/>
</dbReference>
<feature type="transmembrane region" description="Helical" evidence="1">
    <location>
        <begin position="20"/>
        <end position="42"/>
    </location>
</feature>
<keyword evidence="1" id="KW-1133">Transmembrane helix</keyword>